<feature type="region of interest" description="Disordered" evidence="1">
    <location>
        <begin position="128"/>
        <end position="204"/>
    </location>
</feature>
<feature type="region of interest" description="Disordered" evidence="1">
    <location>
        <begin position="257"/>
        <end position="276"/>
    </location>
</feature>
<evidence type="ECO:0000313" key="3">
    <source>
        <dbReference type="EMBL" id="KAF1986565.1"/>
    </source>
</evidence>
<keyword evidence="4" id="KW-1185">Reference proteome</keyword>
<dbReference type="OrthoDB" id="429932at2759"/>
<sequence>MSTALTKTLPATPSPNVASSIELASSPLPGTWRHPRFDEIMRRKREATFTDANFRKMGYNLLAMIISFAAPAKLSNYNLSLPATLHFYTHLTLLLLRVLFLYHILTSLTPLIKRHDDLSDIPLTPTQRARLGLGPSSAPVTPGSQYITPPRYARSSTPRSASGSGSPRGRVIDSPIGGSGSPLLQKALRGDGSPGNGAWKGISRNGSFIRMGDSSARRWSYGSGSPIGAGGNGLGNGGLGMTMGSPSALDLSLENMGKKSVGAPGTPTPGQGKASVALNNKWLYDRKANRTRV</sequence>
<keyword evidence="2" id="KW-0812">Transmembrane</keyword>
<accession>A0A6G1H056</accession>
<evidence type="ECO:0008006" key="5">
    <source>
        <dbReference type="Google" id="ProtNLM"/>
    </source>
</evidence>
<proteinExistence type="predicted"/>
<evidence type="ECO:0000313" key="4">
    <source>
        <dbReference type="Proteomes" id="UP000800041"/>
    </source>
</evidence>
<dbReference type="PANTHER" id="PTHR28003:SF1">
    <property type="entry name" value="NUCLEOPORIN POM34"/>
    <property type="match status" value="1"/>
</dbReference>
<dbReference type="PANTHER" id="PTHR28003">
    <property type="entry name" value="NUCLEOPORIN POM34"/>
    <property type="match status" value="1"/>
</dbReference>
<name>A0A6G1H056_9PEZI</name>
<dbReference type="GO" id="GO:0006606">
    <property type="term" value="P:protein import into nucleus"/>
    <property type="evidence" value="ECO:0007669"/>
    <property type="project" value="TreeGrafter"/>
</dbReference>
<dbReference type="GO" id="GO:0005640">
    <property type="term" value="C:nuclear outer membrane"/>
    <property type="evidence" value="ECO:0007669"/>
    <property type="project" value="TreeGrafter"/>
</dbReference>
<dbReference type="GO" id="GO:0070762">
    <property type="term" value="C:nuclear pore transmembrane ring"/>
    <property type="evidence" value="ECO:0007669"/>
    <property type="project" value="TreeGrafter"/>
</dbReference>
<keyword evidence="2" id="KW-1133">Transmembrane helix</keyword>
<dbReference type="AlphaFoldDB" id="A0A6G1H056"/>
<feature type="transmembrane region" description="Helical" evidence="2">
    <location>
        <begin position="87"/>
        <end position="105"/>
    </location>
</feature>
<feature type="compositionally biased region" description="Polar residues" evidence="1">
    <location>
        <begin position="138"/>
        <end position="147"/>
    </location>
</feature>
<dbReference type="InterPro" id="IPR012578">
    <property type="entry name" value="Nucl_pore_cmplx"/>
</dbReference>
<keyword evidence="2" id="KW-0472">Membrane</keyword>
<dbReference type="Pfam" id="PF08058">
    <property type="entry name" value="NPCC"/>
    <property type="match status" value="1"/>
</dbReference>
<organism evidence="3 4">
    <name type="scientific">Aulographum hederae CBS 113979</name>
    <dbReference type="NCBI Taxonomy" id="1176131"/>
    <lineage>
        <taxon>Eukaryota</taxon>
        <taxon>Fungi</taxon>
        <taxon>Dikarya</taxon>
        <taxon>Ascomycota</taxon>
        <taxon>Pezizomycotina</taxon>
        <taxon>Dothideomycetes</taxon>
        <taxon>Pleosporomycetidae</taxon>
        <taxon>Aulographales</taxon>
        <taxon>Aulographaceae</taxon>
    </lineage>
</organism>
<feature type="compositionally biased region" description="Low complexity" evidence="1">
    <location>
        <begin position="153"/>
        <end position="169"/>
    </location>
</feature>
<gene>
    <name evidence="3" type="ORF">K402DRAFT_393630</name>
</gene>
<dbReference type="EMBL" id="ML977156">
    <property type="protein sequence ID" value="KAF1986565.1"/>
    <property type="molecule type" value="Genomic_DNA"/>
</dbReference>
<evidence type="ECO:0000256" key="1">
    <source>
        <dbReference type="SAM" id="MobiDB-lite"/>
    </source>
</evidence>
<reference evidence="3" key="1">
    <citation type="journal article" date="2020" name="Stud. Mycol.">
        <title>101 Dothideomycetes genomes: a test case for predicting lifestyles and emergence of pathogens.</title>
        <authorList>
            <person name="Haridas S."/>
            <person name="Albert R."/>
            <person name="Binder M."/>
            <person name="Bloem J."/>
            <person name="Labutti K."/>
            <person name="Salamov A."/>
            <person name="Andreopoulos B."/>
            <person name="Baker S."/>
            <person name="Barry K."/>
            <person name="Bills G."/>
            <person name="Bluhm B."/>
            <person name="Cannon C."/>
            <person name="Castanera R."/>
            <person name="Culley D."/>
            <person name="Daum C."/>
            <person name="Ezra D."/>
            <person name="Gonzalez J."/>
            <person name="Henrissat B."/>
            <person name="Kuo A."/>
            <person name="Liang C."/>
            <person name="Lipzen A."/>
            <person name="Lutzoni F."/>
            <person name="Magnuson J."/>
            <person name="Mondo S."/>
            <person name="Nolan M."/>
            <person name="Ohm R."/>
            <person name="Pangilinan J."/>
            <person name="Park H.-J."/>
            <person name="Ramirez L."/>
            <person name="Alfaro M."/>
            <person name="Sun H."/>
            <person name="Tritt A."/>
            <person name="Yoshinaga Y."/>
            <person name="Zwiers L.-H."/>
            <person name="Turgeon B."/>
            <person name="Goodwin S."/>
            <person name="Spatafora J."/>
            <person name="Crous P."/>
            <person name="Grigoriev I."/>
        </authorList>
    </citation>
    <scope>NUCLEOTIDE SEQUENCE</scope>
    <source>
        <strain evidence="3">CBS 113979</strain>
    </source>
</reference>
<evidence type="ECO:0000256" key="2">
    <source>
        <dbReference type="SAM" id="Phobius"/>
    </source>
</evidence>
<dbReference type="GO" id="GO:0030474">
    <property type="term" value="P:spindle pole body duplication"/>
    <property type="evidence" value="ECO:0007669"/>
    <property type="project" value="TreeGrafter"/>
</dbReference>
<dbReference type="Proteomes" id="UP000800041">
    <property type="component" value="Unassembled WGS sequence"/>
</dbReference>
<protein>
    <recommendedName>
        <fullName evidence="5">Nuclear pore complex component</fullName>
    </recommendedName>
</protein>
<feature type="transmembrane region" description="Helical" evidence="2">
    <location>
        <begin position="57"/>
        <end position="75"/>
    </location>
</feature>